<name>A0A8C6LXT6_NOTFU</name>
<organism evidence="1 2">
    <name type="scientific">Nothobranchius furzeri</name>
    <name type="common">Turquoise killifish</name>
    <dbReference type="NCBI Taxonomy" id="105023"/>
    <lineage>
        <taxon>Eukaryota</taxon>
        <taxon>Metazoa</taxon>
        <taxon>Chordata</taxon>
        <taxon>Craniata</taxon>
        <taxon>Vertebrata</taxon>
        <taxon>Euteleostomi</taxon>
        <taxon>Actinopterygii</taxon>
        <taxon>Neopterygii</taxon>
        <taxon>Teleostei</taxon>
        <taxon>Neoteleostei</taxon>
        <taxon>Acanthomorphata</taxon>
        <taxon>Ovalentaria</taxon>
        <taxon>Atherinomorphae</taxon>
        <taxon>Cyprinodontiformes</taxon>
        <taxon>Nothobranchiidae</taxon>
        <taxon>Nothobranchius</taxon>
    </lineage>
</organism>
<dbReference type="Ensembl" id="ENSNFUT00015026765.1">
    <property type="protein sequence ID" value="ENSNFUP00015025612.1"/>
    <property type="gene ID" value="ENSNFUG00015012395.1"/>
</dbReference>
<proteinExistence type="predicted"/>
<gene>
    <name evidence="1" type="primary">syce3</name>
</gene>
<dbReference type="AlphaFoldDB" id="A0A8C6LXT6"/>
<dbReference type="Proteomes" id="UP000694548">
    <property type="component" value="Unassembled WGS sequence"/>
</dbReference>
<dbReference type="GO" id="GO:0007131">
    <property type="term" value="P:reciprocal meiotic recombination"/>
    <property type="evidence" value="ECO:0007669"/>
    <property type="project" value="InterPro"/>
</dbReference>
<reference evidence="1" key="1">
    <citation type="submission" date="2025-08" db="UniProtKB">
        <authorList>
            <consortium name="Ensembl"/>
        </authorList>
    </citation>
    <scope>IDENTIFICATION</scope>
</reference>
<dbReference type="GeneTree" id="ENSGT00940000176934"/>
<keyword evidence="2" id="KW-1185">Reference proteome</keyword>
<accession>A0A8C6LXT6</accession>
<dbReference type="PANTHER" id="PTHR36686:SF1">
    <property type="entry name" value="SYNAPTONEMAL COMPLEX CENTRAL ELEMENT PROTEIN 3"/>
    <property type="match status" value="1"/>
</dbReference>
<dbReference type="InterPro" id="IPR028145">
    <property type="entry name" value="Synaptonemal_3"/>
</dbReference>
<reference evidence="1" key="2">
    <citation type="submission" date="2025-09" db="UniProtKB">
        <authorList>
            <consortium name="Ensembl"/>
        </authorList>
    </citation>
    <scope>IDENTIFICATION</scope>
</reference>
<dbReference type="GO" id="GO:0007130">
    <property type="term" value="P:synaptonemal complex assembly"/>
    <property type="evidence" value="ECO:0007669"/>
    <property type="project" value="InterPro"/>
</dbReference>
<evidence type="ECO:0000313" key="1">
    <source>
        <dbReference type="Ensembl" id="ENSNFUP00015025612.1"/>
    </source>
</evidence>
<protein>
    <submittedName>
        <fullName evidence="1">Uncharacterized protein</fullName>
    </submittedName>
</protein>
<dbReference type="Pfam" id="PF15191">
    <property type="entry name" value="Synaptonemal_3"/>
    <property type="match status" value="1"/>
</dbReference>
<sequence length="99" mass="11313">KLGDSPPDVQLSRSSDADMLELNTELERMADAVENQTVQVTWMAHDMVVLRTSPEVVDSMRELQEAYLRCKSAVYGEWKPQRVQQHTPQTLPALIWKTS</sequence>
<dbReference type="PANTHER" id="PTHR36686">
    <property type="entry name" value="SYNAPTONEMAL COMPLEX CENTRAL ELEMENT PROTEIN 3"/>
    <property type="match status" value="1"/>
</dbReference>
<evidence type="ECO:0000313" key="2">
    <source>
        <dbReference type="Proteomes" id="UP000694548"/>
    </source>
</evidence>
<dbReference type="GO" id="GO:0007283">
    <property type="term" value="P:spermatogenesis"/>
    <property type="evidence" value="ECO:0007669"/>
    <property type="project" value="InterPro"/>
</dbReference>